<organism evidence="9 10">
    <name type="scientific">Tamaricihabitans halophyticus</name>
    <dbReference type="NCBI Taxonomy" id="1262583"/>
    <lineage>
        <taxon>Bacteria</taxon>
        <taxon>Bacillati</taxon>
        <taxon>Actinomycetota</taxon>
        <taxon>Actinomycetes</taxon>
        <taxon>Pseudonocardiales</taxon>
        <taxon>Pseudonocardiaceae</taxon>
        <taxon>Tamaricihabitans</taxon>
    </lineage>
</organism>
<evidence type="ECO:0000256" key="6">
    <source>
        <dbReference type="ARBA" id="ARBA00023136"/>
    </source>
</evidence>
<evidence type="ECO:0000256" key="1">
    <source>
        <dbReference type="ARBA" id="ARBA00004651"/>
    </source>
</evidence>
<feature type="domain" description="Major facilitator superfamily (MFS) profile" evidence="8">
    <location>
        <begin position="22"/>
        <end position="466"/>
    </location>
</feature>
<keyword evidence="6 7" id="KW-0472">Membrane</keyword>
<dbReference type="SUPFAM" id="SSF103473">
    <property type="entry name" value="MFS general substrate transporter"/>
    <property type="match status" value="1"/>
</dbReference>
<dbReference type="PROSITE" id="PS50850">
    <property type="entry name" value="MFS"/>
    <property type="match status" value="1"/>
</dbReference>
<dbReference type="Proteomes" id="UP000294911">
    <property type="component" value="Unassembled WGS sequence"/>
</dbReference>
<dbReference type="AlphaFoldDB" id="A0A4R2QGZ8"/>
<keyword evidence="3" id="KW-1003">Cell membrane</keyword>
<dbReference type="InterPro" id="IPR036259">
    <property type="entry name" value="MFS_trans_sf"/>
</dbReference>
<dbReference type="GO" id="GO:0005886">
    <property type="term" value="C:plasma membrane"/>
    <property type="evidence" value="ECO:0007669"/>
    <property type="project" value="UniProtKB-SubCell"/>
</dbReference>
<dbReference type="RefSeq" id="WP_165913078.1">
    <property type="nucleotide sequence ID" value="NZ_SLXQ01000014.1"/>
</dbReference>
<evidence type="ECO:0000256" key="2">
    <source>
        <dbReference type="ARBA" id="ARBA00022448"/>
    </source>
</evidence>
<keyword evidence="5 7" id="KW-1133">Transmembrane helix</keyword>
<dbReference type="Gene3D" id="1.20.1250.20">
    <property type="entry name" value="MFS general substrate transporter like domains"/>
    <property type="match status" value="1"/>
</dbReference>
<evidence type="ECO:0000256" key="4">
    <source>
        <dbReference type="ARBA" id="ARBA00022692"/>
    </source>
</evidence>
<name>A0A4R2QGZ8_9PSEU</name>
<feature type="transmembrane region" description="Helical" evidence="7">
    <location>
        <begin position="336"/>
        <end position="357"/>
    </location>
</feature>
<dbReference type="CDD" id="cd17321">
    <property type="entry name" value="MFS_MMR_MDR_like"/>
    <property type="match status" value="1"/>
</dbReference>
<proteinExistence type="predicted"/>
<evidence type="ECO:0000256" key="3">
    <source>
        <dbReference type="ARBA" id="ARBA00022475"/>
    </source>
</evidence>
<dbReference type="EMBL" id="SLXQ01000014">
    <property type="protein sequence ID" value="TCP46285.1"/>
    <property type="molecule type" value="Genomic_DNA"/>
</dbReference>
<feature type="transmembrane region" description="Helical" evidence="7">
    <location>
        <begin position="175"/>
        <end position="197"/>
    </location>
</feature>
<reference evidence="9 10" key="1">
    <citation type="submission" date="2019-03" db="EMBL/GenBank/DDBJ databases">
        <title>Genomic Encyclopedia of Type Strains, Phase IV (KMG-IV): sequencing the most valuable type-strain genomes for metagenomic binning, comparative biology and taxonomic classification.</title>
        <authorList>
            <person name="Goeker M."/>
        </authorList>
    </citation>
    <scope>NUCLEOTIDE SEQUENCE [LARGE SCALE GENOMIC DNA]</scope>
    <source>
        <strain evidence="9 10">DSM 45765</strain>
    </source>
</reference>
<evidence type="ECO:0000256" key="5">
    <source>
        <dbReference type="ARBA" id="ARBA00022989"/>
    </source>
</evidence>
<evidence type="ECO:0000256" key="7">
    <source>
        <dbReference type="SAM" id="Phobius"/>
    </source>
</evidence>
<feature type="transmembrane region" description="Helical" evidence="7">
    <location>
        <begin position="405"/>
        <end position="428"/>
    </location>
</feature>
<comment type="caution">
    <text evidence="9">The sequence shown here is derived from an EMBL/GenBank/DDBJ whole genome shotgun (WGS) entry which is preliminary data.</text>
</comment>
<dbReference type="InterPro" id="IPR011701">
    <property type="entry name" value="MFS"/>
</dbReference>
<feature type="transmembrane region" description="Helical" evidence="7">
    <location>
        <begin position="148"/>
        <end position="169"/>
    </location>
</feature>
<gene>
    <name evidence="9" type="ORF">EV191_11482</name>
</gene>
<evidence type="ECO:0000313" key="9">
    <source>
        <dbReference type="EMBL" id="TCP46285.1"/>
    </source>
</evidence>
<dbReference type="GO" id="GO:0022857">
    <property type="term" value="F:transmembrane transporter activity"/>
    <property type="evidence" value="ECO:0007669"/>
    <property type="project" value="InterPro"/>
</dbReference>
<feature type="transmembrane region" description="Helical" evidence="7">
    <location>
        <begin position="113"/>
        <end position="136"/>
    </location>
</feature>
<evidence type="ECO:0000259" key="8">
    <source>
        <dbReference type="PROSITE" id="PS50850"/>
    </source>
</evidence>
<feature type="transmembrane region" description="Helical" evidence="7">
    <location>
        <begin position="440"/>
        <end position="461"/>
    </location>
</feature>
<feature type="transmembrane region" description="Helical" evidence="7">
    <location>
        <begin position="88"/>
        <end position="107"/>
    </location>
</feature>
<dbReference type="InterPro" id="IPR020846">
    <property type="entry name" value="MFS_dom"/>
</dbReference>
<keyword evidence="2" id="KW-0813">Transport</keyword>
<feature type="transmembrane region" description="Helical" evidence="7">
    <location>
        <begin position="369"/>
        <end position="393"/>
    </location>
</feature>
<feature type="transmembrane region" description="Helical" evidence="7">
    <location>
        <begin position="306"/>
        <end position="329"/>
    </location>
</feature>
<dbReference type="Pfam" id="PF07690">
    <property type="entry name" value="MFS_1"/>
    <property type="match status" value="1"/>
</dbReference>
<evidence type="ECO:0000313" key="10">
    <source>
        <dbReference type="Proteomes" id="UP000294911"/>
    </source>
</evidence>
<dbReference type="Gene3D" id="1.20.1720.10">
    <property type="entry name" value="Multidrug resistance protein D"/>
    <property type="match status" value="1"/>
</dbReference>
<feature type="transmembrane region" description="Helical" evidence="7">
    <location>
        <begin position="209"/>
        <end position="226"/>
    </location>
</feature>
<feature type="transmembrane region" description="Helical" evidence="7">
    <location>
        <begin position="238"/>
        <end position="256"/>
    </location>
</feature>
<feature type="transmembrane region" description="Helical" evidence="7">
    <location>
        <begin position="277"/>
        <end position="300"/>
    </location>
</feature>
<dbReference type="PANTHER" id="PTHR42718">
    <property type="entry name" value="MAJOR FACILITATOR SUPERFAMILY MULTIDRUG TRANSPORTER MFSC"/>
    <property type="match status" value="1"/>
</dbReference>
<feature type="transmembrane region" description="Helical" evidence="7">
    <location>
        <begin position="57"/>
        <end position="76"/>
    </location>
</feature>
<sequence>MTAVQGQRATSPMRGKLLGALALALVVACEFMLQLDTTIVNVALPSIGLEFGMSPAALTWVTHGFLLAFGGLLLFGGWLGDVLGHRRVFVAGMALFAVASLLGGLAPNGATLIAGRVLQGVGAALAGPAGLALLITSFSGEEERRRAFAVYSTAAGAGLAVGLILGGLLTSALSWRWVMLINVPVGVVAVVATGTVFPRSSRRAGRFDLSGAGTSIAAMTLLVFGFVHASEYGWADPWTILTLTCGGGLLATFVVIEKRISSPMVPLTLFADRIRALAYANLLLLAASLTSAWFFLTLFLQDRLGYGPLATGMAFLPLAVCVFAVSQFVPTLLRRLPATSIAVIGLALVASGMFWLSRLGRESSYWGEVFGPLAMIGVGVGAALVAHNLTVMATVAPEQAGAASAVLQAILTVGGSIGLAVLVAIAGSPQVLPGGAALDFGAAFRTAGTLCAVATVLAFLMRTSRAQDAARSRAS</sequence>
<dbReference type="PANTHER" id="PTHR42718:SF46">
    <property type="entry name" value="BLR6921 PROTEIN"/>
    <property type="match status" value="1"/>
</dbReference>
<accession>A0A4R2QGZ8</accession>
<keyword evidence="4 7" id="KW-0812">Transmembrane</keyword>
<keyword evidence="10" id="KW-1185">Reference proteome</keyword>
<comment type="subcellular location">
    <subcellularLocation>
        <location evidence="1">Cell membrane</location>
        <topology evidence="1">Multi-pass membrane protein</topology>
    </subcellularLocation>
</comment>
<protein>
    <submittedName>
        <fullName evidence="9">EmrB/QacA subfamily drug resistance transporter</fullName>
    </submittedName>
</protein>